<name>A0A091AQI4_9GAMM</name>
<evidence type="ECO:0000313" key="1">
    <source>
        <dbReference type="EMBL" id="KFN41397.1"/>
    </source>
</evidence>
<protein>
    <submittedName>
        <fullName evidence="1">Uncharacterized protein</fullName>
    </submittedName>
</protein>
<reference evidence="1 2" key="1">
    <citation type="submission" date="2013-09" db="EMBL/GenBank/DDBJ databases">
        <title>Genome sequencing of Arenimonas oryziterrae.</title>
        <authorList>
            <person name="Chen F."/>
            <person name="Wang G."/>
        </authorList>
    </citation>
    <scope>NUCLEOTIDE SEQUENCE [LARGE SCALE GENOMIC DNA]</scope>
    <source>
        <strain evidence="1 2">YC6267</strain>
    </source>
</reference>
<dbReference type="AlphaFoldDB" id="A0A091AQI4"/>
<proteinExistence type="predicted"/>
<dbReference type="Proteomes" id="UP000029385">
    <property type="component" value="Unassembled WGS sequence"/>
</dbReference>
<accession>A0A091AQI4</accession>
<comment type="caution">
    <text evidence="1">The sequence shown here is derived from an EMBL/GenBank/DDBJ whole genome shotgun (WGS) entry which is preliminary data.</text>
</comment>
<evidence type="ECO:0000313" key="2">
    <source>
        <dbReference type="Proteomes" id="UP000029385"/>
    </source>
</evidence>
<gene>
    <name evidence="1" type="ORF">N789_05845</name>
</gene>
<organism evidence="1 2">
    <name type="scientific">Arenimonas oryziterrae DSM 21050 = YC6267</name>
    <dbReference type="NCBI Taxonomy" id="1121015"/>
    <lineage>
        <taxon>Bacteria</taxon>
        <taxon>Pseudomonadati</taxon>
        <taxon>Pseudomonadota</taxon>
        <taxon>Gammaproteobacteria</taxon>
        <taxon>Lysobacterales</taxon>
        <taxon>Lysobacteraceae</taxon>
        <taxon>Arenimonas</taxon>
    </lineage>
</organism>
<keyword evidence="2" id="KW-1185">Reference proteome</keyword>
<dbReference type="EMBL" id="AVCI01000045">
    <property type="protein sequence ID" value="KFN41397.1"/>
    <property type="molecule type" value="Genomic_DNA"/>
</dbReference>
<sequence length="88" mass="9127">MPSPMNRITFFARACPAPRDCALAAPARNHQAGDSPWGRAMAGTVIGAVVVATAGAGDRETGVAAQPASPNTARRAIRKLDRMGKDKV</sequence>